<accession>A0A0D2GIX2</accession>
<dbReference type="Pfam" id="PF03350">
    <property type="entry name" value="UPF0114"/>
    <property type="match status" value="1"/>
</dbReference>
<feature type="transmembrane region" description="Helical" evidence="1">
    <location>
        <begin position="20"/>
        <end position="43"/>
    </location>
</feature>
<dbReference type="RefSeq" id="WP_044347409.1">
    <property type="nucleotide sequence ID" value="NZ_AZAC01000008.1"/>
</dbReference>
<feature type="transmembrane region" description="Helical" evidence="1">
    <location>
        <begin position="75"/>
        <end position="98"/>
    </location>
</feature>
<evidence type="ECO:0000313" key="2">
    <source>
        <dbReference type="EMBL" id="KIX14757.1"/>
    </source>
</evidence>
<name>A0A0D2GIX2_9BACT</name>
<dbReference type="AlphaFoldDB" id="A0A0D2GIX2"/>
<reference evidence="2 3" key="1">
    <citation type="submission" date="2013-11" db="EMBL/GenBank/DDBJ databases">
        <title>Metagenomic analysis of a methanogenic consortium involved in long chain n-alkane degradation.</title>
        <authorList>
            <person name="Davidova I.A."/>
            <person name="Callaghan A.V."/>
            <person name="Wawrik B."/>
            <person name="Pruitt S."/>
            <person name="Marks C."/>
            <person name="Duncan K.E."/>
            <person name="Suflita J.M."/>
        </authorList>
    </citation>
    <scope>NUCLEOTIDE SEQUENCE [LARGE SCALE GENOMIC DNA]</scope>
    <source>
        <strain evidence="2 3">SPR</strain>
    </source>
</reference>
<feature type="transmembrane region" description="Helical" evidence="1">
    <location>
        <begin position="50"/>
        <end position="69"/>
    </location>
</feature>
<feature type="transmembrane region" description="Helical" evidence="1">
    <location>
        <begin position="119"/>
        <end position="137"/>
    </location>
</feature>
<dbReference type="EMBL" id="AZAC01000008">
    <property type="protein sequence ID" value="KIX14757.1"/>
    <property type="molecule type" value="Genomic_DNA"/>
</dbReference>
<evidence type="ECO:0000313" key="3">
    <source>
        <dbReference type="Proteomes" id="UP000032233"/>
    </source>
</evidence>
<dbReference type="Proteomes" id="UP000032233">
    <property type="component" value="Unassembled WGS sequence"/>
</dbReference>
<evidence type="ECO:0000256" key="1">
    <source>
        <dbReference type="SAM" id="Phobius"/>
    </source>
</evidence>
<protein>
    <recommendedName>
        <fullName evidence="4">YqhA family protein</fullName>
    </recommendedName>
</protein>
<dbReference type="InParanoid" id="A0A0D2GIX2"/>
<evidence type="ECO:0008006" key="4">
    <source>
        <dbReference type="Google" id="ProtNLM"/>
    </source>
</evidence>
<gene>
    <name evidence="2" type="ORF">X474_06340</name>
</gene>
<dbReference type="InterPro" id="IPR005134">
    <property type="entry name" value="UPF0114"/>
</dbReference>
<organism evidence="2 3">
    <name type="scientific">Dethiosulfatarculus sandiegensis</name>
    <dbReference type="NCBI Taxonomy" id="1429043"/>
    <lineage>
        <taxon>Bacteria</taxon>
        <taxon>Pseudomonadati</taxon>
        <taxon>Thermodesulfobacteriota</taxon>
        <taxon>Desulfarculia</taxon>
        <taxon>Desulfarculales</taxon>
        <taxon>Desulfarculaceae</taxon>
        <taxon>Dethiosulfatarculus</taxon>
    </lineage>
</organism>
<keyword evidence="3" id="KW-1185">Reference proteome</keyword>
<proteinExistence type="predicted"/>
<comment type="caution">
    <text evidence="2">The sequence shown here is derived from an EMBL/GenBank/DDBJ whole genome shotgun (WGS) entry which is preliminary data.</text>
</comment>
<feature type="transmembrane region" description="Helical" evidence="1">
    <location>
        <begin position="149"/>
        <end position="166"/>
    </location>
</feature>
<keyword evidence="1" id="KW-1133">Transmembrane helix</keyword>
<sequence>MADQCSKEKTFMDKLAIGLFSLRHVAVIAVFCSMIGAVFLLGLGVLKTWLIVNSFFVDFSVSLAAVELIKVADTFLIGLALMIFAFGVFDLFVYKVSAVVCPAKPDWLTFRTIDDLKQVLAKIILVILLIAFFEFVLKTSSSLDEAWELLAIPVGMVLFAWAFKLLK</sequence>
<keyword evidence="1" id="KW-0812">Transmembrane</keyword>
<keyword evidence="1" id="KW-0472">Membrane</keyword>